<dbReference type="HOGENOM" id="CLU_026425_1_2_2"/>
<dbReference type="InterPro" id="IPR045570">
    <property type="entry name" value="Metalloprtase-TldD/E_cen_dom"/>
</dbReference>
<keyword evidence="2" id="KW-0645">Protease</keyword>
<dbReference type="RefSeq" id="WP_008083847.1">
    <property type="nucleotide sequence ID" value="NC_013926.1"/>
</dbReference>
<dbReference type="SUPFAM" id="SSF111283">
    <property type="entry name" value="Putative modulator of DNA gyrase, PmbA/TldD"/>
    <property type="match status" value="1"/>
</dbReference>
<evidence type="ECO:0000256" key="1">
    <source>
        <dbReference type="ARBA" id="ARBA00005836"/>
    </source>
</evidence>
<evidence type="ECO:0000259" key="6">
    <source>
        <dbReference type="Pfam" id="PF19289"/>
    </source>
</evidence>
<dbReference type="Pfam" id="PF01523">
    <property type="entry name" value="PmbA_TldD_1st"/>
    <property type="match status" value="1"/>
</dbReference>
<proteinExistence type="inferred from homology"/>
<dbReference type="InterPro" id="IPR035068">
    <property type="entry name" value="TldD/PmbA_N"/>
</dbReference>
<dbReference type="GO" id="GO:0005829">
    <property type="term" value="C:cytosol"/>
    <property type="evidence" value="ECO:0007669"/>
    <property type="project" value="TreeGrafter"/>
</dbReference>
<evidence type="ECO:0000256" key="4">
    <source>
        <dbReference type="ARBA" id="ARBA00023049"/>
    </source>
</evidence>
<dbReference type="InterPro" id="IPR025502">
    <property type="entry name" value="TldD"/>
</dbReference>
<reference evidence="8" key="1">
    <citation type="submission" date="2010-02" db="EMBL/GenBank/DDBJ databases">
        <title>Complete sequence of Aciduliprofundum boonei T469.</title>
        <authorList>
            <consortium name="US DOE Joint Genome Institute"/>
            <person name="Lucas S."/>
            <person name="Copeland A."/>
            <person name="Lapidus A."/>
            <person name="Cheng J.-F."/>
            <person name="Bruce D."/>
            <person name="Goodwin L."/>
            <person name="Pitluck S."/>
            <person name="Saunders E."/>
            <person name="Detter J.C."/>
            <person name="Han C."/>
            <person name="Tapia R."/>
            <person name="Land M."/>
            <person name="Hauser L."/>
            <person name="Kyrpides N."/>
            <person name="Mikhailova N."/>
            <person name="Flores G."/>
            <person name="Reysenbach A.-L."/>
            <person name="Woyke T."/>
        </authorList>
    </citation>
    <scope>NUCLEOTIDE SEQUENCE</scope>
    <source>
        <strain evidence="8">T469</strain>
    </source>
</reference>
<gene>
    <name evidence="8" type="ordered locus">Aboo_1233</name>
</gene>
<evidence type="ECO:0000259" key="5">
    <source>
        <dbReference type="Pfam" id="PF01523"/>
    </source>
</evidence>
<dbReference type="KEGG" id="abi:Aboo_1233"/>
<dbReference type="PIRSF" id="PIRSF004919">
    <property type="entry name" value="TldD"/>
    <property type="match status" value="1"/>
</dbReference>
<dbReference type="Proteomes" id="UP000001400">
    <property type="component" value="Chromosome"/>
</dbReference>
<dbReference type="InterPro" id="IPR051463">
    <property type="entry name" value="Peptidase_U62_metallo"/>
</dbReference>
<feature type="domain" description="Metalloprotease TldD/E central" evidence="7">
    <location>
        <begin position="104"/>
        <end position="193"/>
    </location>
</feature>
<dbReference type="GO" id="GO:0008237">
    <property type="term" value="F:metallopeptidase activity"/>
    <property type="evidence" value="ECO:0007669"/>
    <property type="project" value="UniProtKB-KW"/>
</dbReference>
<dbReference type="Pfam" id="PF19290">
    <property type="entry name" value="PmbA_TldD_2nd"/>
    <property type="match status" value="1"/>
</dbReference>
<keyword evidence="3" id="KW-0378">Hydrolase</keyword>
<dbReference type="AlphaFoldDB" id="B5ICG5"/>
<dbReference type="eggNOG" id="arCOG00321">
    <property type="taxonomic scope" value="Archaea"/>
</dbReference>
<sequence length="454" mass="51910">MEDILERVLEGIDARFAEIRYMKINMNIITVKNGVINAVSSTEEDGFAVRVVNEGIGFSATNDISNLKEIAERAVKLSKKRKNRIDFSSEARYEDSWSVEEKKKIENMDVDEKIDYLLDVDKRLGAQMKLQMLKDKKIEKLYINSEGSKIRAKIPRVEYFYMLGVMENGNFEQSYRQYGMSGGYEIFDRWDILSLLPEEEKALREIVKAKKSPEGTYDLIVGPEVAGIIAHESCGHPSEADRILGREAAQAGESFINPSKVGERIGSEIVNVVDDPTVPHSFGYYKYDEEGIPARRRYLYKDGKINEFLHNRESAGKLGTKSNGAARSSWWNREPIVRMSTTFFEPGDYSKEELFEDVKEGIYMKSFTEWNIDDIRYNQKYVGREAYLIKNGEIVAPVRRPVLEITTPGFYSRIDAIAKDLEFFAGTCGKGDPMQGVDVWMGGPHLRLREIKLR</sequence>
<evidence type="ECO:0000259" key="7">
    <source>
        <dbReference type="Pfam" id="PF19290"/>
    </source>
</evidence>
<comment type="similarity">
    <text evidence="1">Belongs to the peptidase U62 family.</text>
</comment>
<organism evidence="8 9">
    <name type="scientific">Aciduliprofundum boonei (strain DSM 19572 / T469)</name>
    <dbReference type="NCBI Taxonomy" id="439481"/>
    <lineage>
        <taxon>Archaea</taxon>
        <taxon>Methanobacteriati</taxon>
        <taxon>Thermoplasmatota</taxon>
        <taxon>DHVE2 group</taxon>
        <taxon>Candidatus Aciduliprofundum</taxon>
    </lineage>
</organism>
<evidence type="ECO:0000313" key="9">
    <source>
        <dbReference type="Proteomes" id="UP000001400"/>
    </source>
</evidence>
<dbReference type="PANTHER" id="PTHR30624:SF11">
    <property type="entry name" value="ZINC-DEPENDENT PROTEASE, TLDD_PMBA FAMILY"/>
    <property type="match status" value="1"/>
</dbReference>
<dbReference type="GeneID" id="8828195"/>
<dbReference type="STRING" id="439481.Aboo_1233"/>
<dbReference type="Gene3D" id="3.30.2290.10">
    <property type="entry name" value="PmbA/TldD superfamily"/>
    <property type="match status" value="1"/>
</dbReference>
<dbReference type="GO" id="GO:0006508">
    <property type="term" value="P:proteolysis"/>
    <property type="evidence" value="ECO:0007669"/>
    <property type="project" value="UniProtKB-KW"/>
</dbReference>
<dbReference type="PANTHER" id="PTHR30624">
    <property type="entry name" value="UNCHARACTERIZED PROTEIN TLDD AND PMBA"/>
    <property type="match status" value="1"/>
</dbReference>
<evidence type="ECO:0000313" key="8">
    <source>
        <dbReference type="EMBL" id="ADD09041.1"/>
    </source>
</evidence>
<dbReference type="InterPro" id="IPR045569">
    <property type="entry name" value="Metalloprtase-TldD/E_C"/>
</dbReference>
<protein>
    <submittedName>
        <fullName evidence="8">Peptidase U62 modulator of DNA gyrase</fullName>
    </submittedName>
</protein>
<keyword evidence="9" id="KW-1185">Reference proteome</keyword>
<dbReference type="InterPro" id="IPR002510">
    <property type="entry name" value="Metalloprtase-TldD/E_N"/>
</dbReference>
<keyword evidence="4" id="KW-0482">Metalloprotease</keyword>
<dbReference type="Pfam" id="PF19289">
    <property type="entry name" value="PmbA_TldD_3rd"/>
    <property type="match status" value="1"/>
</dbReference>
<feature type="domain" description="Metalloprotease TldD/E C-terminal" evidence="6">
    <location>
        <begin position="215"/>
        <end position="452"/>
    </location>
</feature>
<dbReference type="OrthoDB" id="98233at2157"/>
<evidence type="ECO:0000256" key="3">
    <source>
        <dbReference type="ARBA" id="ARBA00022801"/>
    </source>
</evidence>
<feature type="domain" description="Metalloprotease TldD/E N-terminal" evidence="5">
    <location>
        <begin position="17"/>
        <end position="77"/>
    </location>
</feature>
<evidence type="ECO:0000256" key="2">
    <source>
        <dbReference type="ARBA" id="ARBA00022670"/>
    </source>
</evidence>
<accession>B5ICG5</accession>
<dbReference type="InterPro" id="IPR036059">
    <property type="entry name" value="TldD/PmbA_sf"/>
</dbReference>
<name>B5ICG5_ACIB4</name>
<dbReference type="EMBL" id="CP001941">
    <property type="protein sequence ID" value="ADD09041.1"/>
    <property type="molecule type" value="Genomic_DNA"/>
</dbReference>